<evidence type="ECO:0000313" key="3">
    <source>
        <dbReference type="Proteomes" id="UP000305546"/>
    </source>
</evidence>
<organism evidence="2 3">
    <name type="scientific">Amycolatopsis alkalitolerans</name>
    <dbReference type="NCBI Taxonomy" id="2547244"/>
    <lineage>
        <taxon>Bacteria</taxon>
        <taxon>Bacillati</taxon>
        <taxon>Actinomycetota</taxon>
        <taxon>Actinomycetes</taxon>
        <taxon>Pseudonocardiales</taxon>
        <taxon>Pseudonocardiaceae</taxon>
        <taxon>Amycolatopsis</taxon>
    </lineage>
</organism>
<accession>A0A5C4LSE6</accession>
<evidence type="ECO:0000259" key="1">
    <source>
        <dbReference type="Pfam" id="PF21531"/>
    </source>
</evidence>
<dbReference type="RefSeq" id="WP_139100599.1">
    <property type="nucleotide sequence ID" value="NZ_VDFW01000050.1"/>
</dbReference>
<dbReference type="Pfam" id="PF21531">
    <property type="entry name" value="Rv2175c_wHTH"/>
    <property type="match status" value="1"/>
</dbReference>
<evidence type="ECO:0000313" key="2">
    <source>
        <dbReference type="EMBL" id="TNC19415.1"/>
    </source>
</evidence>
<dbReference type="AlphaFoldDB" id="A0A5C4LSE6"/>
<gene>
    <name evidence="2" type="ORF">FG385_32265</name>
</gene>
<name>A0A5C4LSE6_9PSEU</name>
<comment type="caution">
    <text evidence="2">The sequence shown here is derived from an EMBL/GenBank/DDBJ whole genome shotgun (WGS) entry which is preliminary data.</text>
</comment>
<proteinExistence type="predicted"/>
<dbReference type="GO" id="GO:0003677">
    <property type="term" value="F:DNA binding"/>
    <property type="evidence" value="ECO:0007669"/>
    <property type="project" value="InterPro"/>
</dbReference>
<reference evidence="2 3" key="1">
    <citation type="submission" date="2019-06" db="EMBL/GenBank/DDBJ databases">
        <title>Amycolatopsis alkalitolerans sp. nov., isolated from Gastrodia elata Blume.</title>
        <authorList>
            <person name="Narsing Rao M.P."/>
            <person name="Li W.J."/>
        </authorList>
    </citation>
    <scope>NUCLEOTIDE SEQUENCE [LARGE SCALE GENOMIC DNA]</scope>
    <source>
        <strain evidence="2 3">SYSUP0005</strain>
    </source>
</reference>
<dbReference type="Proteomes" id="UP000305546">
    <property type="component" value="Unassembled WGS sequence"/>
</dbReference>
<feature type="domain" description="DNA-binding protein Rv2175c wHTH" evidence="1">
    <location>
        <begin position="13"/>
        <end position="52"/>
    </location>
</feature>
<keyword evidence="3" id="KW-1185">Reference proteome</keyword>
<dbReference type="EMBL" id="VDFW01000050">
    <property type="protein sequence ID" value="TNC19415.1"/>
    <property type="molecule type" value="Genomic_DNA"/>
</dbReference>
<protein>
    <submittedName>
        <fullName evidence="2">Helix-turn-helix domain-containing protein</fullName>
    </submittedName>
</protein>
<dbReference type="InterPro" id="IPR048576">
    <property type="entry name" value="Rv2175c_wHTH"/>
</dbReference>
<sequence length="64" mass="6997">MRTFKIDAGRPAYYSIRKAAWILGVEPSRISRAIRLGKLRAVRRHGQLLVPAGALTRLLGGGPS</sequence>